<dbReference type="Proteomes" id="UP000019434">
    <property type="component" value="Chromosome"/>
</dbReference>
<evidence type="ECO:0000256" key="4">
    <source>
        <dbReference type="ARBA" id="ARBA00022729"/>
    </source>
</evidence>
<comment type="subcellular location">
    <subcellularLocation>
        <location evidence="1">Cell envelope</location>
    </subcellularLocation>
</comment>
<dbReference type="InterPro" id="IPR050492">
    <property type="entry name" value="Bact_metal-bind_prot9"/>
</dbReference>
<keyword evidence="5" id="KW-0812">Transmembrane</keyword>
<evidence type="ECO:0000313" key="6">
    <source>
        <dbReference type="EMBL" id="AHL22397.1"/>
    </source>
</evidence>
<dbReference type="EMBL" id="CP007264">
    <property type="protein sequence ID" value="AHL22397.1"/>
    <property type="molecule type" value="Genomic_DNA"/>
</dbReference>
<dbReference type="Pfam" id="PF01297">
    <property type="entry name" value="ZnuA"/>
    <property type="match status" value="1"/>
</dbReference>
<dbReference type="OrthoDB" id="50488at2157"/>
<feature type="transmembrane region" description="Helical" evidence="5">
    <location>
        <begin position="302"/>
        <end position="324"/>
    </location>
</feature>
<organism evidence="6 7">
    <name type="scientific">Thermococcus nautili</name>
    <dbReference type="NCBI Taxonomy" id="195522"/>
    <lineage>
        <taxon>Archaea</taxon>
        <taxon>Methanobacteriati</taxon>
        <taxon>Methanobacteriota</taxon>
        <taxon>Thermococci</taxon>
        <taxon>Thermococcales</taxon>
        <taxon>Thermococcaceae</taxon>
        <taxon>Thermococcus</taxon>
    </lineage>
</organism>
<dbReference type="STRING" id="195522.BD01_0775"/>
<gene>
    <name evidence="6" type="ORF">BD01_0775</name>
</gene>
<dbReference type="KEGG" id="tnu:BD01_0775"/>
<sequence length="326" mass="35538">MKRLALIILLTLALVPLNGVSAQENVTVVATIAPIGSIVQEAFPGVRVEVIIPPGVDPHDYQLTAQQVELLSKAQVIVTTGGHLPVEKRIAELEKEGTVTGKALFVDDYVKYGFHYAKEHWYNGKDNPHGVWLDPYNAIAIAEATKEALIEEDPANAMTYERDFERFRERVLAIVEAYKALAPKNATAVIQMPPDEYAIDWLGIKAVAAIKPEEEVPAIGVDQLVPTAEKSSLIVYGSDSPEQLKKASIELAQKSGKPLVEITVFWASGNYTDWLIKNTASIMKALSTPQKTAEKNTRDNTVVTYALLALITGVVLGTALGVILKK</sequence>
<accession>W8NTD9</accession>
<dbReference type="SUPFAM" id="SSF53807">
    <property type="entry name" value="Helical backbone' metal receptor"/>
    <property type="match status" value="1"/>
</dbReference>
<keyword evidence="5" id="KW-0472">Membrane</keyword>
<evidence type="ECO:0000256" key="3">
    <source>
        <dbReference type="ARBA" id="ARBA00022723"/>
    </source>
</evidence>
<dbReference type="PANTHER" id="PTHR42953">
    <property type="entry name" value="HIGH-AFFINITY ZINC UPTAKE SYSTEM PROTEIN ZNUA-RELATED"/>
    <property type="match status" value="1"/>
</dbReference>
<dbReference type="PANTHER" id="PTHR42953:SF1">
    <property type="entry name" value="METAL-BINDING PROTEIN HI_0362-RELATED"/>
    <property type="match status" value="1"/>
</dbReference>
<evidence type="ECO:0000256" key="2">
    <source>
        <dbReference type="ARBA" id="ARBA00022448"/>
    </source>
</evidence>
<dbReference type="GeneID" id="24959197"/>
<evidence type="ECO:0000313" key="7">
    <source>
        <dbReference type="Proteomes" id="UP000019434"/>
    </source>
</evidence>
<dbReference type="GO" id="GO:0030001">
    <property type="term" value="P:metal ion transport"/>
    <property type="evidence" value="ECO:0007669"/>
    <property type="project" value="InterPro"/>
</dbReference>
<dbReference type="AlphaFoldDB" id="W8NTD9"/>
<dbReference type="eggNOG" id="arCOG01005">
    <property type="taxonomic scope" value="Archaea"/>
</dbReference>
<dbReference type="Gene3D" id="3.40.50.1980">
    <property type="entry name" value="Nitrogenase molybdenum iron protein domain"/>
    <property type="match status" value="1"/>
</dbReference>
<keyword evidence="7" id="KW-1185">Reference proteome</keyword>
<dbReference type="GO" id="GO:0046872">
    <property type="term" value="F:metal ion binding"/>
    <property type="evidence" value="ECO:0007669"/>
    <property type="project" value="UniProtKB-KW"/>
</dbReference>
<dbReference type="InterPro" id="IPR006127">
    <property type="entry name" value="ZnuA-like"/>
</dbReference>
<evidence type="ECO:0000256" key="5">
    <source>
        <dbReference type="SAM" id="Phobius"/>
    </source>
</evidence>
<keyword evidence="2" id="KW-0813">Transport</keyword>
<protein>
    <submittedName>
        <fullName evidence="6">ABC-type metal ion transport system, periplasmic component/surface adhesin</fullName>
    </submittedName>
</protein>
<evidence type="ECO:0000256" key="1">
    <source>
        <dbReference type="ARBA" id="ARBA00004196"/>
    </source>
</evidence>
<keyword evidence="3" id="KW-0479">Metal-binding</keyword>
<name>W8NTD9_9EURY</name>
<keyword evidence="4" id="KW-0732">Signal</keyword>
<reference evidence="6 7" key="1">
    <citation type="submission" date="2014-02" db="EMBL/GenBank/DDBJ databases">
        <title>Genome Sequence of an Hyperthermophilic Archaeon, Thermococcus nautili 30-1, producing viral vesicles.</title>
        <authorList>
            <person name="Oberto J."/>
            <person name="Gaudin M."/>
            <person name="Cossu M."/>
            <person name="Gorlas A."/>
            <person name="Slesarev A."/>
            <person name="Marguet E."/>
            <person name="Forterre P."/>
        </authorList>
    </citation>
    <scope>NUCLEOTIDE SEQUENCE [LARGE SCALE GENOMIC DNA]</scope>
    <source>
        <strain evidence="6 7">30-1</strain>
    </source>
</reference>
<keyword evidence="5" id="KW-1133">Transmembrane helix</keyword>
<dbReference type="RefSeq" id="WP_042690191.1">
    <property type="nucleotide sequence ID" value="NZ_CP007264.1"/>
</dbReference>
<proteinExistence type="predicted"/>
<dbReference type="HOGENOM" id="CLU_067263_0_0_2"/>